<dbReference type="Gene3D" id="3.10.350.10">
    <property type="entry name" value="LysM domain"/>
    <property type="match status" value="2"/>
</dbReference>
<keyword evidence="6" id="KW-0560">Oxidoreductase</keyword>
<dbReference type="InterPro" id="IPR048328">
    <property type="entry name" value="Dyp_perox_C"/>
</dbReference>
<dbReference type="Proteomes" id="UP001576784">
    <property type="component" value="Unassembled WGS sequence"/>
</dbReference>
<keyword evidence="12" id="KW-1185">Reference proteome</keyword>
<evidence type="ECO:0000313" key="11">
    <source>
        <dbReference type="EMBL" id="MFB2895402.1"/>
    </source>
</evidence>
<comment type="caution">
    <text evidence="11">The sequence shown here is derived from an EMBL/GenBank/DDBJ whole genome shotgun (WGS) entry which is preliminary data.</text>
</comment>
<dbReference type="SMART" id="SM00257">
    <property type="entry name" value="LysM"/>
    <property type="match status" value="2"/>
</dbReference>
<proteinExistence type="inferred from homology"/>
<gene>
    <name evidence="11" type="ORF">ACE1CI_21065</name>
</gene>
<dbReference type="InterPro" id="IPR018392">
    <property type="entry name" value="LysM"/>
</dbReference>
<keyword evidence="2" id="KW-0575">Peroxidase</keyword>
<dbReference type="CDD" id="cd00118">
    <property type="entry name" value="LysM"/>
    <property type="match status" value="2"/>
</dbReference>
<protein>
    <submittedName>
        <fullName evidence="11">LysM peptidoglycan-binding domain-containing protein</fullName>
    </submittedName>
</protein>
<sequence length="647" mass="72422">MPLDLNTNKQPIDHTDPQYQDVLQDLQGNILNGHGRNNSVHIFLTFPSPYNDLDKIKALKKSIAQISQDITSAKKQLDDADAWRKEKRDGGVFVHFSLSSSGYTKLGFPDDKQPKGPNLQGRQKPEKTLLSDYADVFQDGMKTRQYALLDPPVSAWEAAYQKEIDALVIIAANNPADVSKKQAEITDKLNNLATVAHIERGIVLRQNFPTTGPGQVVEHFGFADGIGDPLFLKKYVDREEGDRAKDLFKARLNLVLIQDPFGTRNVSFGSFLVFRKLDQNVQGFKKAEIALSQKLGISRQQAGAMAVGRFEDGTPLVISEKDGGKNLNNFDYSQDKPGLKCPFQAHTRKTNPRLESVKEGGVFAQTKEEELGHRIARRAVSYGPLSDLSGNPDNLPTSGVGLLFMCYQSDIWEQFEFIQRFWSNHPRFLEPDITEPSRRKESKNYDRTGLDAVSGQSQPNQSDPAINEVPKSAHNWIKERDQPTVKTDVNFANFVTLKGGEYFFSPSISFLKNLPNQPEDFTPTPIQEPIPARTYIVRQNDDLSSIAQRAYGDENKSQIIYEANKNVIGSNPEFIVPGQILYIPLLPENNQPKPGQRYIVQIGDTLFGIAERAYGDGNLYQRIYDANPDTLRPDATSIQPGQTLVIP</sequence>
<name>A0ABV4XUR9_9CYAN</name>
<dbReference type="PANTHER" id="PTHR30521:SF4">
    <property type="entry name" value="DEFERROCHELATASE"/>
    <property type="match status" value="1"/>
</dbReference>
<evidence type="ECO:0000256" key="4">
    <source>
        <dbReference type="ARBA" id="ARBA00022723"/>
    </source>
</evidence>
<evidence type="ECO:0000256" key="1">
    <source>
        <dbReference type="ARBA" id="ARBA00001970"/>
    </source>
</evidence>
<dbReference type="Pfam" id="PF01476">
    <property type="entry name" value="LysM"/>
    <property type="match status" value="2"/>
</dbReference>
<dbReference type="InterPro" id="IPR036779">
    <property type="entry name" value="LysM_dom_sf"/>
</dbReference>
<feature type="compositionally biased region" description="Polar residues" evidence="9">
    <location>
        <begin position="454"/>
        <end position="464"/>
    </location>
</feature>
<dbReference type="EMBL" id="JBHFNR010000156">
    <property type="protein sequence ID" value="MFB2895402.1"/>
    <property type="molecule type" value="Genomic_DNA"/>
</dbReference>
<comment type="similarity">
    <text evidence="8">Belongs to the DyP-type peroxidase family.</text>
</comment>
<dbReference type="PROSITE" id="PS51404">
    <property type="entry name" value="DYP_PEROXIDASE"/>
    <property type="match status" value="1"/>
</dbReference>
<feature type="compositionally biased region" description="Basic and acidic residues" evidence="9">
    <location>
        <begin position="429"/>
        <end position="449"/>
    </location>
</feature>
<feature type="domain" description="LysM" evidence="10">
    <location>
        <begin position="596"/>
        <end position="646"/>
    </location>
</feature>
<keyword evidence="5" id="KW-0732">Signal</keyword>
<feature type="region of interest" description="Disordered" evidence="9">
    <location>
        <begin position="429"/>
        <end position="468"/>
    </location>
</feature>
<evidence type="ECO:0000256" key="2">
    <source>
        <dbReference type="ARBA" id="ARBA00022559"/>
    </source>
</evidence>
<dbReference type="InterPro" id="IPR006314">
    <property type="entry name" value="Dyp_peroxidase"/>
</dbReference>
<dbReference type="RefSeq" id="WP_413265039.1">
    <property type="nucleotide sequence ID" value="NZ_JBHFNR010000156.1"/>
</dbReference>
<dbReference type="Pfam" id="PF21105">
    <property type="entry name" value="DyP_N"/>
    <property type="match status" value="1"/>
</dbReference>
<dbReference type="SUPFAM" id="SSF54106">
    <property type="entry name" value="LysM domain"/>
    <property type="match status" value="2"/>
</dbReference>
<evidence type="ECO:0000256" key="5">
    <source>
        <dbReference type="ARBA" id="ARBA00022729"/>
    </source>
</evidence>
<dbReference type="InterPro" id="IPR011008">
    <property type="entry name" value="Dimeric_a/b-barrel"/>
</dbReference>
<evidence type="ECO:0000256" key="6">
    <source>
        <dbReference type="ARBA" id="ARBA00023002"/>
    </source>
</evidence>
<dbReference type="PANTHER" id="PTHR30521">
    <property type="entry name" value="DEFERROCHELATASE/PEROXIDASE"/>
    <property type="match status" value="1"/>
</dbReference>
<evidence type="ECO:0000256" key="3">
    <source>
        <dbReference type="ARBA" id="ARBA00022617"/>
    </source>
</evidence>
<evidence type="ECO:0000256" key="9">
    <source>
        <dbReference type="SAM" id="MobiDB-lite"/>
    </source>
</evidence>
<accession>A0ABV4XUR9</accession>
<evidence type="ECO:0000259" key="10">
    <source>
        <dbReference type="PROSITE" id="PS51782"/>
    </source>
</evidence>
<reference evidence="11 12" key="1">
    <citation type="submission" date="2024-09" db="EMBL/GenBank/DDBJ databases">
        <title>Floridaenema gen nov. (Aerosakkonemataceae, Aerosakkonematales ord. nov., Cyanobacteria) from benthic tropical and subtropical fresh waters, with the description of four new species.</title>
        <authorList>
            <person name="Moretto J.A."/>
            <person name="Berthold D.E."/>
            <person name="Lefler F.W."/>
            <person name="Huang I.-S."/>
            <person name="Laughinghouse H. IV."/>
        </authorList>
    </citation>
    <scope>NUCLEOTIDE SEQUENCE [LARGE SCALE GENOMIC DNA]</scope>
    <source>
        <strain evidence="11 12">BLCC-F50</strain>
    </source>
</reference>
<comment type="cofactor">
    <cofactor evidence="1">
        <name>heme b</name>
        <dbReference type="ChEBI" id="CHEBI:60344"/>
    </cofactor>
</comment>
<evidence type="ECO:0000256" key="8">
    <source>
        <dbReference type="ARBA" id="ARBA00025737"/>
    </source>
</evidence>
<dbReference type="SUPFAM" id="SSF54909">
    <property type="entry name" value="Dimeric alpha+beta barrel"/>
    <property type="match status" value="1"/>
</dbReference>
<keyword evidence="7" id="KW-0408">Iron</keyword>
<feature type="domain" description="LysM" evidence="10">
    <location>
        <begin position="533"/>
        <end position="583"/>
    </location>
</feature>
<keyword evidence="3" id="KW-0349">Heme</keyword>
<dbReference type="Pfam" id="PF20628">
    <property type="entry name" value="Dyp_perox_C"/>
    <property type="match status" value="1"/>
</dbReference>
<evidence type="ECO:0000256" key="7">
    <source>
        <dbReference type="ARBA" id="ARBA00023004"/>
    </source>
</evidence>
<dbReference type="PROSITE" id="PS51782">
    <property type="entry name" value="LYSM"/>
    <property type="match status" value="2"/>
</dbReference>
<keyword evidence="4" id="KW-0479">Metal-binding</keyword>
<evidence type="ECO:0000313" key="12">
    <source>
        <dbReference type="Proteomes" id="UP001576784"/>
    </source>
</evidence>
<organism evidence="11 12">
    <name type="scientific">Floridaenema flaviceps BLCC-F50</name>
    <dbReference type="NCBI Taxonomy" id="3153642"/>
    <lineage>
        <taxon>Bacteria</taxon>
        <taxon>Bacillati</taxon>
        <taxon>Cyanobacteriota</taxon>
        <taxon>Cyanophyceae</taxon>
        <taxon>Oscillatoriophycideae</taxon>
        <taxon>Aerosakkonematales</taxon>
        <taxon>Aerosakkonemataceae</taxon>
        <taxon>Floridanema</taxon>
        <taxon>Floridanema flaviceps</taxon>
    </lineage>
</organism>
<dbReference type="InterPro" id="IPR049509">
    <property type="entry name" value="DyP_N"/>
</dbReference>